<dbReference type="GO" id="GO:0033214">
    <property type="term" value="P:siderophore-iron import into cell"/>
    <property type="evidence" value="ECO:0007669"/>
    <property type="project" value="TreeGrafter"/>
</dbReference>
<dbReference type="FunFam" id="1.10.3470.10:FF:000001">
    <property type="entry name" value="Vitamin B12 ABC transporter permease BtuC"/>
    <property type="match status" value="1"/>
</dbReference>
<dbReference type="AlphaFoldDB" id="A0A8J6LS06"/>
<evidence type="ECO:0000256" key="7">
    <source>
        <dbReference type="ARBA" id="ARBA00023136"/>
    </source>
</evidence>
<proteinExistence type="inferred from homology"/>
<keyword evidence="10" id="KW-1185">Reference proteome</keyword>
<dbReference type="GO" id="GO:0022857">
    <property type="term" value="F:transmembrane transporter activity"/>
    <property type="evidence" value="ECO:0007669"/>
    <property type="project" value="InterPro"/>
</dbReference>
<dbReference type="GO" id="GO:0005886">
    <property type="term" value="C:plasma membrane"/>
    <property type="evidence" value="ECO:0007669"/>
    <property type="project" value="UniProtKB-SubCell"/>
</dbReference>
<keyword evidence="5 8" id="KW-0812">Transmembrane</keyword>
<feature type="transmembrane region" description="Helical" evidence="8">
    <location>
        <begin position="53"/>
        <end position="70"/>
    </location>
</feature>
<comment type="similarity">
    <text evidence="2">Belongs to the binding-protein-dependent transport system permease family. FecCD subfamily.</text>
</comment>
<evidence type="ECO:0000256" key="2">
    <source>
        <dbReference type="ARBA" id="ARBA00007935"/>
    </source>
</evidence>
<evidence type="ECO:0000256" key="5">
    <source>
        <dbReference type="ARBA" id="ARBA00022692"/>
    </source>
</evidence>
<comment type="subcellular location">
    <subcellularLocation>
        <location evidence="1">Cell membrane</location>
        <topology evidence="1">Multi-pass membrane protein</topology>
    </subcellularLocation>
</comment>
<feature type="transmembrane region" description="Helical" evidence="8">
    <location>
        <begin position="82"/>
        <end position="102"/>
    </location>
</feature>
<evidence type="ECO:0000256" key="1">
    <source>
        <dbReference type="ARBA" id="ARBA00004651"/>
    </source>
</evidence>
<protein>
    <submittedName>
        <fullName evidence="9">Iron ABC transporter permease</fullName>
    </submittedName>
</protein>
<feature type="transmembrane region" description="Helical" evidence="8">
    <location>
        <begin position="238"/>
        <end position="260"/>
    </location>
</feature>
<keyword evidence="3" id="KW-0813">Transport</keyword>
<dbReference type="CDD" id="cd06550">
    <property type="entry name" value="TM_ABC_iron-siderophores_like"/>
    <property type="match status" value="1"/>
</dbReference>
<dbReference type="Gene3D" id="1.10.3470.10">
    <property type="entry name" value="ABC transporter involved in vitamin B12 uptake, BtuC"/>
    <property type="match status" value="1"/>
</dbReference>
<keyword evidence="4" id="KW-1003">Cell membrane</keyword>
<dbReference type="PANTHER" id="PTHR30472">
    <property type="entry name" value="FERRIC ENTEROBACTIN TRANSPORT SYSTEM PERMEASE PROTEIN"/>
    <property type="match status" value="1"/>
</dbReference>
<feature type="transmembrane region" description="Helical" evidence="8">
    <location>
        <begin position="298"/>
        <end position="318"/>
    </location>
</feature>
<dbReference type="InterPro" id="IPR037294">
    <property type="entry name" value="ABC_BtuC-like"/>
</dbReference>
<evidence type="ECO:0000313" key="10">
    <source>
        <dbReference type="Proteomes" id="UP000657177"/>
    </source>
</evidence>
<evidence type="ECO:0000256" key="8">
    <source>
        <dbReference type="SAM" id="Phobius"/>
    </source>
</evidence>
<evidence type="ECO:0000256" key="6">
    <source>
        <dbReference type="ARBA" id="ARBA00022989"/>
    </source>
</evidence>
<keyword evidence="6 8" id="KW-1133">Transmembrane helix</keyword>
<accession>A0A8J6LS06</accession>
<feature type="transmembrane region" description="Helical" evidence="8">
    <location>
        <begin position="114"/>
        <end position="131"/>
    </location>
</feature>
<dbReference type="SUPFAM" id="SSF81345">
    <property type="entry name" value="ABC transporter involved in vitamin B12 uptake, BtuC"/>
    <property type="match status" value="1"/>
</dbReference>
<comment type="caution">
    <text evidence="9">The sequence shown here is derived from an EMBL/GenBank/DDBJ whole genome shotgun (WGS) entry which is preliminary data.</text>
</comment>
<organism evidence="9 10">
    <name type="scientific">Capillibacterium thermochitinicola</name>
    <dbReference type="NCBI Taxonomy" id="2699427"/>
    <lineage>
        <taxon>Bacteria</taxon>
        <taxon>Bacillati</taxon>
        <taxon>Bacillota</taxon>
        <taxon>Capillibacterium</taxon>
    </lineage>
</organism>
<feature type="transmembrane region" description="Helical" evidence="8">
    <location>
        <begin position="272"/>
        <end position="291"/>
    </location>
</feature>
<dbReference type="InterPro" id="IPR000522">
    <property type="entry name" value="ABC_transptr_permease_BtuC"/>
</dbReference>
<feature type="transmembrane region" description="Helical" evidence="8">
    <location>
        <begin position="138"/>
        <end position="163"/>
    </location>
</feature>
<reference evidence="9" key="1">
    <citation type="submission" date="2020-06" db="EMBL/GenBank/DDBJ databases">
        <title>Novel chitinolytic bacterium.</title>
        <authorList>
            <person name="Ungkulpasvich U."/>
            <person name="Kosugi A."/>
            <person name="Uke A."/>
        </authorList>
    </citation>
    <scope>NUCLEOTIDE SEQUENCE</scope>
    <source>
        <strain evidence="9">UUS1-1</strain>
    </source>
</reference>
<evidence type="ECO:0000313" key="9">
    <source>
        <dbReference type="EMBL" id="MBA2132782.1"/>
    </source>
</evidence>
<dbReference type="EMBL" id="JAAKDE010000008">
    <property type="protein sequence ID" value="MBA2132782.1"/>
    <property type="molecule type" value="Genomic_DNA"/>
</dbReference>
<feature type="transmembrane region" description="Helical" evidence="8">
    <location>
        <begin position="9"/>
        <end position="33"/>
    </location>
</feature>
<feature type="transmembrane region" description="Helical" evidence="8">
    <location>
        <begin position="183"/>
        <end position="202"/>
    </location>
</feature>
<name>A0A8J6LS06_9FIRM</name>
<evidence type="ECO:0000256" key="3">
    <source>
        <dbReference type="ARBA" id="ARBA00022448"/>
    </source>
</evidence>
<sequence>MKTKTKYRLLLAGLMIGVGLTGLVALGLGPVQLSFPLDSFQAKILFDLRLPRILLALMVGAALAVAGVLFQGLFRNPLADPYILGTSSGAALGATIAVLSGVNFRFFGLSARPLFAFGGALLATALVYILGRSGRRPALTIMLLAGIAVGAFFSAMTSLLLFFRQEELGKIMFWMMGGFSYARWAEVGIILPYLGGAFLYSWSLARQLNLLLLGEEKAHQLGLAVGEFQRRLVITASVLVAAAVSVSGAIGFIGMVAPHIVRLLIGPDHRSLLPASALAGGLLLLVADTLARTLLSPVELPVGVLTSFIGGPFFLYLLHKGRSAWY</sequence>
<dbReference type="Pfam" id="PF01032">
    <property type="entry name" value="FecCD"/>
    <property type="match status" value="1"/>
</dbReference>
<keyword evidence="7 8" id="KW-0472">Membrane</keyword>
<evidence type="ECO:0000256" key="4">
    <source>
        <dbReference type="ARBA" id="ARBA00022475"/>
    </source>
</evidence>
<dbReference type="PANTHER" id="PTHR30472:SF25">
    <property type="entry name" value="ABC TRANSPORTER PERMEASE PROTEIN MJ0876-RELATED"/>
    <property type="match status" value="1"/>
</dbReference>
<dbReference type="Proteomes" id="UP000657177">
    <property type="component" value="Unassembled WGS sequence"/>
</dbReference>
<dbReference type="RefSeq" id="WP_181339239.1">
    <property type="nucleotide sequence ID" value="NZ_JAAKDE010000008.1"/>
</dbReference>
<gene>
    <name evidence="9" type="ORF">G5B42_04390</name>
</gene>